<dbReference type="EMBL" id="LSGP01000016">
    <property type="protein sequence ID" value="KYZ76876.1"/>
    <property type="molecule type" value="Genomic_DNA"/>
</dbReference>
<proteinExistence type="predicted"/>
<name>A0A154BSD4_ANASB</name>
<comment type="caution">
    <text evidence="1">The sequence shown here is derived from an EMBL/GenBank/DDBJ whole genome shotgun (WGS) entry which is preliminary data.</text>
</comment>
<dbReference type="RefSeq" id="WP_156478609.1">
    <property type="nucleotide sequence ID" value="NZ_LSGP01000016.1"/>
</dbReference>
<dbReference type="InterPro" id="IPR043721">
    <property type="entry name" value="DUF5662"/>
</dbReference>
<evidence type="ECO:0000313" key="2">
    <source>
        <dbReference type="Proteomes" id="UP000076268"/>
    </source>
</evidence>
<keyword evidence="2" id="KW-1185">Reference proteome</keyword>
<dbReference type="STRING" id="1794912.AXX12_18400"/>
<dbReference type="AlphaFoldDB" id="A0A154BSD4"/>
<organism evidence="1 2">
    <name type="scientific">Anaerosporomusa subterranea</name>
    <dbReference type="NCBI Taxonomy" id="1794912"/>
    <lineage>
        <taxon>Bacteria</taxon>
        <taxon>Bacillati</taxon>
        <taxon>Bacillota</taxon>
        <taxon>Negativicutes</taxon>
        <taxon>Acetonemataceae</taxon>
        <taxon>Anaerosporomusa</taxon>
    </lineage>
</organism>
<sequence length="187" mass="22291">MKYSSDITKAQFEVATLKLSNHLRFLRYLLEHKWLVFLEACKLGIPWRGLVHDLSKFSPQEWQPRVAAMGNRAKDYQDAEGFYVAENVPDELASSWLHHYHHNKHHWQWWVVLLDGKVYKVLPMTDEYRREMLADWLAVARMPGRQAMLPWYQENRDAMLLHPETKQWVEEQLGLQTDKACFKNTQP</sequence>
<reference evidence="1 2" key="1">
    <citation type="submission" date="2016-02" db="EMBL/GenBank/DDBJ databases">
        <title>Anaerosporomusa subterraneum gen. nov., sp. nov., a spore-forming obligate anaerobe isolated from saprolite.</title>
        <authorList>
            <person name="Choi J.K."/>
            <person name="Shah M."/>
            <person name="Yee N."/>
        </authorList>
    </citation>
    <scope>NUCLEOTIDE SEQUENCE [LARGE SCALE GENOMIC DNA]</scope>
    <source>
        <strain evidence="1 2">RU4</strain>
    </source>
</reference>
<evidence type="ECO:0008006" key="3">
    <source>
        <dbReference type="Google" id="ProtNLM"/>
    </source>
</evidence>
<protein>
    <recommendedName>
        <fullName evidence="3">Catalase</fullName>
    </recommendedName>
</protein>
<accession>A0A154BSD4</accession>
<dbReference type="Proteomes" id="UP000076268">
    <property type="component" value="Unassembled WGS sequence"/>
</dbReference>
<evidence type="ECO:0000313" key="1">
    <source>
        <dbReference type="EMBL" id="KYZ76876.1"/>
    </source>
</evidence>
<dbReference type="Pfam" id="PF18907">
    <property type="entry name" value="DUF5662"/>
    <property type="match status" value="1"/>
</dbReference>
<gene>
    <name evidence="1" type="ORF">AXX12_18400</name>
</gene>
<dbReference type="OrthoDB" id="9784470at2"/>